<name>A0A1I3X1H9_9HYPH</name>
<dbReference type="AlphaFoldDB" id="A0A1I3X1H9"/>
<dbReference type="Proteomes" id="UP000198755">
    <property type="component" value="Unassembled WGS sequence"/>
</dbReference>
<evidence type="ECO:0000313" key="1">
    <source>
        <dbReference type="EMBL" id="SFK13037.1"/>
    </source>
</evidence>
<protein>
    <recommendedName>
        <fullName evidence="3">Integrase</fullName>
    </recommendedName>
</protein>
<dbReference type="Gene3D" id="3.30.160.390">
    <property type="entry name" value="Integrase, DNA-binding domain"/>
    <property type="match status" value="1"/>
</dbReference>
<sequence>MLTDTALKALKPQEKKYKVTDRDGMYVLVHADRGYHLPL</sequence>
<dbReference type="EMBL" id="FOSN01000002">
    <property type="protein sequence ID" value="SFK13037.1"/>
    <property type="molecule type" value="Genomic_DNA"/>
</dbReference>
<keyword evidence="2" id="KW-1185">Reference proteome</keyword>
<gene>
    <name evidence="1" type="ORF">SAMN05444581_102278</name>
</gene>
<proteinExistence type="predicted"/>
<organism evidence="1 2">
    <name type="scientific">Methylocapsa palsarum</name>
    <dbReference type="NCBI Taxonomy" id="1612308"/>
    <lineage>
        <taxon>Bacteria</taxon>
        <taxon>Pseudomonadati</taxon>
        <taxon>Pseudomonadota</taxon>
        <taxon>Alphaproteobacteria</taxon>
        <taxon>Hyphomicrobiales</taxon>
        <taxon>Beijerinckiaceae</taxon>
        <taxon>Methylocapsa</taxon>
    </lineage>
</organism>
<evidence type="ECO:0008006" key="3">
    <source>
        <dbReference type="Google" id="ProtNLM"/>
    </source>
</evidence>
<dbReference type="STRING" id="1612308.SAMN05444581_102278"/>
<dbReference type="InterPro" id="IPR038488">
    <property type="entry name" value="Integrase_DNA-bd_sf"/>
</dbReference>
<accession>A0A1I3X1H9</accession>
<evidence type="ECO:0000313" key="2">
    <source>
        <dbReference type="Proteomes" id="UP000198755"/>
    </source>
</evidence>
<reference evidence="1 2" key="1">
    <citation type="submission" date="2016-10" db="EMBL/GenBank/DDBJ databases">
        <authorList>
            <person name="de Groot N.N."/>
        </authorList>
    </citation>
    <scope>NUCLEOTIDE SEQUENCE [LARGE SCALE GENOMIC DNA]</scope>
    <source>
        <strain evidence="1 2">NE2</strain>
    </source>
</reference>